<feature type="region of interest" description="Disordered" evidence="1">
    <location>
        <begin position="621"/>
        <end position="646"/>
    </location>
</feature>
<keyword evidence="2" id="KW-0812">Transmembrane</keyword>
<evidence type="ECO:0000256" key="2">
    <source>
        <dbReference type="SAM" id="Phobius"/>
    </source>
</evidence>
<keyword evidence="5" id="KW-1185">Reference proteome</keyword>
<dbReference type="OrthoDB" id="5855429at2759"/>
<name>A0A2A6BEP5_PRIPA</name>
<protein>
    <submittedName>
        <fullName evidence="4">Uncharacterized protein</fullName>
    </submittedName>
</protein>
<dbReference type="InterPro" id="IPR036383">
    <property type="entry name" value="TSP1_rpt_sf"/>
</dbReference>
<dbReference type="GO" id="GO:0071944">
    <property type="term" value="C:cell periphery"/>
    <property type="evidence" value="ECO:0000318"/>
    <property type="project" value="GO_Central"/>
</dbReference>
<accession>A0A8R1Y786</accession>
<dbReference type="SUPFAM" id="SSF82895">
    <property type="entry name" value="TSP-1 type 1 repeat"/>
    <property type="match status" value="1"/>
</dbReference>
<feature type="transmembrane region" description="Helical" evidence="2">
    <location>
        <begin position="531"/>
        <end position="557"/>
    </location>
</feature>
<dbReference type="AlphaFoldDB" id="A0A2A6BEP5"/>
<dbReference type="PANTHER" id="PTHR16311">
    <property type="entry name" value="THROMBOSPONDIN TYPE I DOMAIN-CONTAINING 1"/>
    <property type="match status" value="1"/>
</dbReference>
<proteinExistence type="predicted"/>
<feature type="compositionally biased region" description="Polar residues" evidence="1">
    <location>
        <begin position="631"/>
        <end position="646"/>
    </location>
</feature>
<evidence type="ECO:0000313" key="5">
    <source>
        <dbReference type="Proteomes" id="UP000005239"/>
    </source>
</evidence>
<feature type="signal peptide" evidence="3">
    <location>
        <begin position="1"/>
        <end position="16"/>
    </location>
</feature>
<keyword evidence="2" id="KW-1133">Transmembrane helix</keyword>
<evidence type="ECO:0000256" key="1">
    <source>
        <dbReference type="SAM" id="MobiDB-lite"/>
    </source>
</evidence>
<sequence length="707" mass="78280">MVIALLLLLLLPETRAQKVRLNHDRPAANSPISFSPAPLFPSNYSLARDGAEMCRFPTSLIPCDCVRRSGDGFELREEDNVLLSNITISAPRVSFSLPPEHEMLHEMAIGVMAQLCVKEKFTFHLSFRPLDIMPFDDSPWSIVHSIEITLHDQPGSLVLPCELFYRRGLYSLKAVSEFGDEIEANRTTSVLAGGRIDLRPPPSPSIFPSCTHEFVLHWTPPSCRPAKLSNRLRISMVDQRRIEDYAEEAMLESSSSSFSLPCSYFDILYLQYCFELASIHLETHAFHQWGMVCVSTEPNIEEKAEWTEWSEWSACSNPCGQGITRRTRSCTSVSATACPAGDVSQTAECANHTADCVIPSAHPLSSLNTTSVCLCGCTLSERAASLFISPSRVGVCEQLRNRSSNLTTRRHLTWRIPRQASSTLIDAVVTVERVEGAGEGRLLIYEGDAYEKLVWMSDSRRDRKRKRNRKFTLTLPLVDRDISVVYEPPSEGENGAAWSIHYVVADTPTSPLSLHSPSSALPCSSPACAEFLPALFLIGLALLLLLSLPPLICAALTRRSSRKKEKRRTKDEAALLTGSDVDPMLRSGNTECTQVSVHRPAHSVRMVAKRSIGIQLSVQSTPRMPRHWPGSSDSPLTTARGGSSLSNMEELEYDEYDGAMMPGSLFRPLELQTDCIDIEQIIAEAERVVSGVEIERATASTQANGQQ</sequence>
<keyword evidence="2" id="KW-0472">Membrane</keyword>
<organism evidence="4 5">
    <name type="scientific">Pristionchus pacificus</name>
    <name type="common">Parasitic nematode worm</name>
    <dbReference type="NCBI Taxonomy" id="54126"/>
    <lineage>
        <taxon>Eukaryota</taxon>
        <taxon>Metazoa</taxon>
        <taxon>Ecdysozoa</taxon>
        <taxon>Nematoda</taxon>
        <taxon>Chromadorea</taxon>
        <taxon>Rhabditida</taxon>
        <taxon>Rhabditina</taxon>
        <taxon>Diplogasteromorpha</taxon>
        <taxon>Diplogasteroidea</taxon>
        <taxon>Neodiplogasteridae</taxon>
        <taxon>Pristionchus</taxon>
    </lineage>
</organism>
<evidence type="ECO:0000313" key="4">
    <source>
        <dbReference type="EnsemblMetazoa" id="PPA00412.1"/>
    </source>
</evidence>
<dbReference type="PROSITE" id="PS50092">
    <property type="entry name" value="TSP1"/>
    <property type="match status" value="1"/>
</dbReference>
<dbReference type="PANTHER" id="PTHR16311:SF3">
    <property type="entry name" value="THROMBOSPONDIN TYPE-1 DOMAIN-CONTAINING PROTEIN 1"/>
    <property type="match status" value="1"/>
</dbReference>
<feature type="chain" id="PRO_5043646659" evidence="3">
    <location>
        <begin position="17"/>
        <end position="707"/>
    </location>
</feature>
<evidence type="ECO:0000256" key="3">
    <source>
        <dbReference type="SAM" id="SignalP"/>
    </source>
</evidence>
<keyword evidence="3" id="KW-0732">Signal</keyword>
<dbReference type="Gene3D" id="2.20.100.10">
    <property type="entry name" value="Thrombospondin type-1 (TSP1) repeat"/>
    <property type="match status" value="1"/>
</dbReference>
<accession>A0A2A6BEP5</accession>
<dbReference type="SMART" id="SM00209">
    <property type="entry name" value="TSP1"/>
    <property type="match status" value="1"/>
</dbReference>
<dbReference type="InterPro" id="IPR000884">
    <property type="entry name" value="TSP1_rpt"/>
</dbReference>
<dbReference type="Pfam" id="PF00090">
    <property type="entry name" value="TSP_1"/>
    <property type="match status" value="1"/>
</dbReference>
<dbReference type="Proteomes" id="UP000005239">
    <property type="component" value="Unassembled WGS sequence"/>
</dbReference>
<reference evidence="5" key="1">
    <citation type="journal article" date="2008" name="Nat. Genet.">
        <title>The Pristionchus pacificus genome provides a unique perspective on nematode lifestyle and parasitism.</title>
        <authorList>
            <person name="Dieterich C."/>
            <person name="Clifton S.W."/>
            <person name="Schuster L.N."/>
            <person name="Chinwalla A."/>
            <person name="Delehaunty K."/>
            <person name="Dinkelacker I."/>
            <person name="Fulton L."/>
            <person name="Fulton R."/>
            <person name="Godfrey J."/>
            <person name="Minx P."/>
            <person name="Mitreva M."/>
            <person name="Roeseler W."/>
            <person name="Tian H."/>
            <person name="Witte H."/>
            <person name="Yang S.P."/>
            <person name="Wilson R.K."/>
            <person name="Sommer R.J."/>
        </authorList>
    </citation>
    <scope>NUCLEOTIDE SEQUENCE [LARGE SCALE GENOMIC DNA]</scope>
    <source>
        <strain evidence="5">PS312</strain>
    </source>
</reference>
<reference evidence="4" key="2">
    <citation type="submission" date="2022-06" db="UniProtKB">
        <authorList>
            <consortium name="EnsemblMetazoa"/>
        </authorList>
    </citation>
    <scope>IDENTIFICATION</scope>
    <source>
        <strain evidence="4">PS312</strain>
    </source>
</reference>
<dbReference type="InterPro" id="IPR038877">
    <property type="entry name" value="THSD1"/>
</dbReference>
<gene>
    <name evidence="4" type="primary">WBGene00089966</name>
</gene>
<dbReference type="EnsemblMetazoa" id="PPA00412.1">
    <property type="protein sequence ID" value="PPA00412.1"/>
    <property type="gene ID" value="WBGene00089966"/>
</dbReference>